<evidence type="ECO:0000313" key="1">
    <source>
        <dbReference type="EMBL" id="CAF3936877.1"/>
    </source>
</evidence>
<feature type="non-terminal residue" evidence="1">
    <location>
        <position position="1"/>
    </location>
</feature>
<dbReference type="AlphaFoldDB" id="A0A819JNR3"/>
<sequence length="65" mass="8343">WEEEQRLCHHEAARRVQEREYRRRLAILTEKEAQRQRFQYENDFYRLWQRITFVSPRFIAEFRLG</sequence>
<comment type="caution">
    <text evidence="1">The sequence shown here is derived from an EMBL/GenBank/DDBJ whole genome shotgun (WGS) entry which is preliminary data.</text>
</comment>
<evidence type="ECO:0000313" key="2">
    <source>
        <dbReference type="Proteomes" id="UP000663868"/>
    </source>
</evidence>
<reference evidence="1" key="1">
    <citation type="submission" date="2021-02" db="EMBL/GenBank/DDBJ databases">
        <authorList>
            <person name="Nowell W R."/>
        </authorList>
    </citation>
    <scope>NUCLEOTIDE SEQUENCE</scope>
</reference>
<dbReference type="Proteomes" id="UP000663868">
    <property type="component" value="Unassembled WGS sequence"/>
</dbReference>
<protein>
    <submittedName>
        <fullName evidence="1">Uncharacterized protein</fullName>
    </submittedName>
</protein>
<dbReference type="EMBL" id="CAJOBB010002090">
    <property type="protein sequence ID" value="CAF3936877.1"/>
    <property type="molecule type" value="Genomic_DNA"/>
</dbReference>
<name>A0A819JNR3_9BILA</name>
<accession>A0A819JNR3</accession>
<gene>
    <name evidence="1" type="ORF">KXQ929_LOCUS24794</name>
</gene>
<organism evidence="1 2">
    <name type="scientific">Adineta steineri</name>
    <dbReference type="NCBI Taxonomy" id="433720"/>
    <lineage>
        <taxon>Eukaryota</taxon>
        <taxon>Metazoa</taxon>
        <taxon>Spiralia</taxon>
        <taxon>Gnathifera</taxon>
        <taxon>Rotifera</taxon>
        <taxon>Eurotatoria</taxon>
        <taxon>Bdelloidea</taxon>
        <taxon>Adinetida</taxon>
        <taxon>Adinetidae</taxon>
        <taxon>Adineta</taxon>
    </lineage>
</organism>
<proteinExistence type="predicted"/>